<feature type="transmembrane region" description="Helical" evidence="1">
    <location>
        <begin position="152"/>
        <end position="171"/>
    </location>
</feature>
<keyword evidence="1" id="KW-0812">Transmembrane</keyword>
<evidence type="ECO:0000256" key="1">
    <source>
        <dbReference type="SAM" id="Phobius"/>
    </source>
</evidence>
<dbReference type="InterPro" id="IPR050303">
    <property type="entry name" value="GatZ_KbaZ_carbometab"/>
</dbReference>
<dbReference type="GO" id="GO:0005886">
    <property type="term" value="C:plasma membrane"/>
    <property type="evidence" value="ECO:0007669"/>
    <property type="project" value="TreeGrafter"/>
</dbReference>
<name>A0A650EM99_9BACT</name>
<proteinExistence type="predicted"/>
<dbReference type="PROSITE" id="PS51108">
    <property type="entry name" value="PTS_EIID"/>
    <property type="match status" value="1"/>
</dbReference>
<evidence type="ECO:0000313" key="2">
    <source>
        <dbReference type="EMBL" id="QGT50870.1"/>
    </source>
</evidence>
<feature type="transmembrane region" description="Helical" evidence="1">
    <location>
        <begin position="228"/>
        <end position="248"/>
    </location>
</feature>
<feature type="transmembrane region" description="Helical" evidence="1">
    <location>
        <begin position="255"/>
        <end position="272"/>
    </location>
</feature>
<dbReference type="PANTHER" id="PTHR32502">
    <property type="entry name" value="N-ACETYLGALACTOSAMINE PERMEASE II COMPONENT-RELATED"/>
    <property type="match status" value="1"/>
</dbReference>
<feature type="transmembrane region" description="Helical" evidence="1">
    <location>
        <begin position="123"/>
        <end position="140"/>
    </location>
</feature>
<dbReference type="InterPro" id="IPR004704">
    <property type="entry name" value="PTS_IID_man"/>
</dbReference>
<dbReference type="GO" id="GO:0009401">
    <property type="term" value="P:phosphoenolpyruvate-dependent sugar phosphotransferase system"/>
    <property type="evidence" value="ECO:0007669"/>
    <property type="project" value="InterPro"/>
</dbReference>
<dbReference type="EMBL" id="MN577572">
    <property type="protein sequence ID" value="QGT50870.1"/>
    <property type="molecule type" value="Genomic_DNA"/>
</dbReference>
<protein>
    <submittedName>
        <fullName evidence="2">PTS mannose transporter subunit IID</fullName>
    </submittedName>
</protein>
<reference evidence="2" key="1">
    <citation type="journal article" date="2020" name="J. ISSAAS">
        <title>Lactobacilli and other gastrointestinal microbiota of Peromyscus leucopus, reservoir host for agents of Lyme disease and other zoonoses in North America.</title>
        <authorList>
            <person name="Milovic A."/>
            <person name="Bassam K."/>
            <person name="Shao H."/>
            <person name="Chatzistamou I."/>
            <person name="Tufts D.M."/>
            <person name="Diuk-Wasser M."/>
            <person name="Barbour A.G."/>
        </authorList>
    </citation>
    <scope>NUCLEOTIDE SEQUENCE</scope>
    <source>
        <strain evidence="2">LL30</strain>
    </source>
</reference>
<organism evidence="2">
    <name type="scientific">uncultured Elusimicrobia bacterium</name>
    <dbReference type="NCBI Taxonomy" id="699876"/>
    <lineage>
        <taxon>Bacteria</taxon>
        <taxon>Pseudomonadati</taxon>
        <taxon>Elusimicrobiota</taxon>
        <taxon>Elusimicrobia</taxon>
        <taxon>environmental samples</taxon>
    </lineage>
</organism>
<keyword evidence="1" id="KW-0472">Membrane</keyword>
<dbReference type="PANTHER" id="PTHR32502:SF23">
    <property type="entry name" value="TRANSPORT PROTEIN, PTS SYSTEM"/>
    <property type="match status" value="1"/>
</dbReference>
<sequence>MNFAMRLNIFLRSFFLQTGWNYMKYQNVGLTFVMLPFLKKLYEHDKDALPSVLARYLETFNTQPVMASFCFGALAQKEEAVAHAKTLADFKEKVTEWTAIRRSLSITAASIGDRLFWGALKPLTLLLALFIWLALGVNFFEGCDAQTITPWAAFAAGLTAFLIFNAIALFVKWEGIKISFQQDENACFGLTRFDWNKTIYNAKRLGLLMTAGMLAYGIYYYLKDFKELDAHFYARAAIILVFVCLSFVTRKLKIANMYLYLAAVLAFNIVCLF</sequence>
<keyword evidence="1" id="KW-1133">Transmembrane helix</keyword>
<dbReference type="Pfam" id="PF03613">
    <property type="entry name" value="EIID-AGA"/>
    <property type="match status" value="1"/>
</dbReference>
<feature type="transmembrane region" description="Helical" evidence="1">
    <location>
        <begin position="205"/>
        <end position="222"/>
    </location>
</feature>
<accession>A0A650EM99</accession>
<gene>
    <name evidence="2" type="primary">gptB</name>
    <name evidence="2" type="ORF">Elusimicrob2101_1330</name>
</gene>
<dbReference type="AlphaFoldDB" id="A0A650EM99"/>